<dbReference type="OrthoDB" id="10451681at2759"/>
<name>W4H9P5_APHAT</name>
<sequence>MATETPPVAALFAELMTSLQRRHRRRQPPDSASTEPPQHNDSNQSTPPSQPPSSLIHISTQDLDDRIHAAAAPPAATSSCTPMSAIDFPPPPFDFFSNLSDAMVTPLPSPVCTSVCRPLPRDVASVDASLPSLYSPATDVDCLDLVVDLPPPLPSTCDTCSVRNEDIHPAQVFPLAIDATTPQPRPNDVDPMPGKVSVLSPQSALFPTLIHTMLDEVRIDITRFYVPLEVVTTRVLVHIQRHLTDLLDKAHDGMTLRRMRQLSCVLGVETILSWLARYGTVSTQGWLRDAILHGRGGERAGPTGPLMLTAINLTGVVVEVQKRVHRAQATAPSSDPPPLVSTLSLPLEDEVGYNQYLHTVYSPRHRTTTKRFADEKAGVVPPPTAMSPRRGLHVLLSEHIYRHEYRTVSKHIPRFSSKSSVIDVADAATRRKRGVRYGNVKGKVHQ</sequence>
<dbReference type="EMBL" id="KI913114">
    <property type="protein sequence ID" value="ETV88637.1"/>
    <property type="molecule type" value="Genomic_DNA"/>
</dbReference>
<reference evidence="2" key="1">
    <citation type="submission" date="2013-12" db="EMBL/GenBank/DDBJ databases">
        <title>The Genome Sequence of Aphanomyces astaci APO3.</title>
        <authorList>
            <consortium name="The Broad Institute Genomics Platform"/>
            <person name="Russ C."/>
            <person name="Tyler B."/>
            <person name="van West P."/>
            <person name="Dieguez-Uribeondo J."/>
            <person name="Young S.K."/>
            <person name="Zeng Q."/>
            <person name="Gargeya S."/>
            <person name="Fitzgerald M."/>
            <person name="Abouelleil A."/>
            <person name="Alvarado L."/>
            <person name="Chapman S.B."/>
            <person name="Gainer-Dewar J."/>
            <person name="Goldberg J."/>
            <person name="Griggs A."/>
            <person name="Gujja S."/>
            <person name="Hansen M."/>
            <person name="Howarth C."/>
            <person name="Imamovic A."/>
            <person name="Ireland A."/>
            <person name="Larimer J."/>
            <person name="McCowan C."/>
            <person name="Murphy C."/>
            <person name="Pearson M."/>
            <person name="Poon T.W."/>
            <person name="Priest M."/>
            <person name="Roberts A."/>
            <person name="Saif S."/>
            <person name="Shea T."/>
            <person name="Sykes S."/>
            <person name="Wortman J."/>
            <person name="Nusbaum C."/>
            <person name="Birren B."/>
        </authorList>
    </citation>
    <scope>NUCLEOTIDE SEQUENCE [LARGE SCALE GENOMIC DNA]</scope>
    <source>
        <strain evidence="2">APO3</strain>
    </source>
</reference>
<accession>W4H9P5</accession>
<feature type="compositionally biased region" description="Polar residues" evidence="1">
    <location>
        <begin position="30"/>
        <end position="43"/>
    </location>
</feature>
<gene>
    <name evidence="2" type="ORF">H257_00180</name>
</gene>
<evidence type="ECO:0000256" key="1">
    <source>
        <dbReference type="SAM" id="MobiDB-lite"/>
    </source>
</evidence>
<dbReference type="AlphaFoldDB" id="W4H9P5"/>
<dbReference type="VEuPathDB" id="FungiDB:H257_00180"/>
<organism evidence="2">
    <name type="scientific">Aphanomyces astaci</name>
    <name type="common">Crayfish plague agent</name>
    <dbReference type="NCBI Taxonomy" id="112090"/>
    <lineage>
        <taxon>Eukaryota</taxon>
        <taxon>Sar</taxon>
        <taxon>Stramenopiles</taxon>
        <taxon>Oomycota</taxon>
        <taxon>Saprolegniomycetes</taxon>
        <taxon>Saprolegniales</taxon>
        <taxon>Verrucalvaceae</taxon>
        <taxon>Aphanomyces</taxon>
    </lineage>
</organism>
<dbReference type="RefSeq" id="XP_009821037.1">
    <property type="nucleotide sequence ID" value="XM_009822735.1"/>
</dbReference>
<dbReference type="GeneID" id="20802176"/>
<evidence type="ECO:0000313" key="2">
    <source>
        <dbReference type="EMBL" id="ETV88637.1"/>
    </source>
</evidence>
<feature type="region of interest" description="Disordered" evidence="1">
    <location>
        <begin position="15"/>
        <end position="56"/>
    </location>
</feature>
<proteinExistence type="predicted"/>
<protein>
    <submittedName>
        <fullName evidence="2">Uncharacterized protein</fullName>
    </submittedName>
</protein>